<dbReference type="Pfam" id="PF11086">
    <property type="entry name" value="DUF2878"/>
    <property type="match status" value="1"/>
</dbReference>
<gene>
    <name evidence="2" type="ORF">M5G11_21390</name>
</gene>
<name>A0ABT5NY09_9PSED</name>
<feature type="transmembrane region" description="Helical" evidence="1">
    <location>
        <begin position="133"/>
        <end position="157"/>
    </location>
</feature>
<comment type="caution">
    <text evidence="2">The sequence shown here is derived from an EMBL/GenBank/DDBJ whole genome shotgun (WGS) entry which is preliminary data.</text>
</comment>
<feature type="transmembrane region" description="Helical" evidence="1">
    <location>
        <begin position="53"/>
        <end position="74"/>
    </location>
</feature>
<evidence type="ECO:0000256" key="1">
    <source>
        <dbReference type="SAM" id="Phobius"/>
    </source>
</evidence>
<dbReference type="EMBL" id="JAMDGY010000077">
    <property type="protein sequence ID" value="MDD0993088.1"/>
    <property type="molecule type" value="Genomic_DNA"/>
</dbReference>
<keyword evidence="1" id="KW-0812">Transmembrane</keyword>
<protein>
    <submittedName>
        <fullName evidence="2">DUF2878 domain-containing protein</fullName>
    </submittedName>
</protein>
<reference evidence="2 3" key="1">
    <citation type="submission" date="2022-05" db="EMBL/GenBank/DDBJ databases">
        <title>Novel Pseudomonas spp. Isolated from a Rainbow Trout Aquaculture Facility.</title>
        <authorList>
            <person name="Testerman T."/>
            <person name="Graf J."/>
        </authorList>
    </citation>
    <scope>NUCLEOTIDE SEQUENCE [LARGE SCALE GENOMIC DNA]</scope>
    <source>
        <strain evidence="2 3">ID681</strain>
    </source>
</reference>
<keyword evidence="3" id="KW-1185">Reference proteome</keyword>
<feature type="transmembrane region" description="Helical" evidence="1">
    <location>
        <begin position="80"/>
        <end position="97"/>
    </location>
</feature>
<dbReference type="RefSeq" id="WP_273913921.1">
    <property type="nucleotide sequence ID" value="NZ_JAMDGX010000116.1"/>
</dbReference>
<keyword evidence="1" id="KW-1133">Transmembrane helix</keyword>
<dbReference type="PROSITE" id="PS51257">
    <property type="entry name" value="PROKAR_LIPOPROTEIN"/>
    <property type="match status" value="1"/>
</dbReference>
<keyword evidence="1" id="KW-0472">Membrane</keyword>
<sequence>MKRSVGLLLNALLFQGGWLACVLGARHPALLLIAATCLALHLRFLAYPGEGRLIVAASLCGWALDSLLLNLGLFDFHSRHWLLPGWLALLWPVFAMTLRHTLAWSASPWWRASLAGALGGPLSYWAGVRLAGVGLPLGTGPTLVILALVWAVLLPLLHRLDAQGLKTRP</sequence>
<evidence type="ECO:0000313" key="2">
    <source>
        <dbReference type="EMBL" id="MDD0993088.1"/>
    </source>
</evidence>
<accession>A0ABT5NY09</accession>
<evidence type="ECO:0000313" key="3">
    <source>
        <dbReference type="Proteomes" id="UP001148203"/>
    </source>
</evidence>
<organism evidence="2 3">
    <name type="scientific">Pseudomonas fontis</name>
    <dbReference type="NCBI Taxonomy" id="2942633"/>
    <lineage>
        <taxon>Bacteria</taxon>
        <taxon>Pseudomonadati</taxon>
        <taxon>Pseudomonadota</taxon>
        <taxon>Gammaproteobacteria</taxon>
        <taxon>Pseudomonadales</taxon>
        <taxon>Pseudomonadaceae</taxon>
        <taxon>Pseudomonas</taxon>
    </lineage>
</organism>
<dbReference type="Proteomes" id="UP001148203">
    <property type="component" value="Unassembled WGS sequence"/>
</dbReference>
<proteinExistence type="predicted"/>
<dbReference type="InterPro" id="IPR021306">
    <property type="entry name" value="DUF2878"/>
</dbReference>